<dbReference type="InterPro" id="IPR019196">
    <property type="entry name" value="ABC_transp_unknown"/>
</dbReference>
<dbReference type="Pfam" id="PF23357">
    <property type="entry name" value="DUF7088"/>
    <property type="match status" value="1"/>
</dbReference>
<dbReference type="SUPFAM" id="SSF52317">
    <property type="entry name" value="Class I glutamine amidotransferase-like"/>
    <property type="match status" value="1"/>
</dbReference>
<evidence type="ECO:0000259" key="2">
    <source>
        <dbReference type="Pfam" id="PF09822"/>
    </source>
</evidence>
<feature type="transmembrane region" description="Helical" evidence="1">
    <location>
        <begin position="436"/>
        <end position="457"/>
    </location>
</feature>
<name>A0A3B1CPH1_9ZZZZ</name>
<dbReference type="AlphaFoldDB" id="A0A3B1CPH1"/>
<organism evidence="4">
    <name type="scientific">hydrothermal vent metagenome</name>
    <dbReference type="NCBI Taxonomy" id="652676"/>
    <lineage>
        <taxon>unclassified sequences</taxon>
        <taxon>metagenomes</taxon>
        <taxon>ecological metagenomes</taxon>
    </lineage>
</organism>
<sequence>MKKEFKKRTALYGANTFVLICIFLGVLVFVNILSSRHKHRFDFTSSEIFTLAPQTKKIVSNLPRDVTMTAFFQSESATKPEFKTLMDGYLDLSDKIKLTFVDPDKNPAVVKQYGVTTYGTVALESGKQETKVQNPSEENISNAILKVIKDEKKKIYFLEGHGERNPNNTEGQGYSSAKKALERDGFQVEQLLLLQAGKVPDDADALVIAGPEKPVLAQEQKALDDFLQQGGSIVLLIDPQTNTGLEKLLAQWGIELQNDFVIDPQSKMFGGDYTAPIVTQYMMHDITKDFALPTIFPVLRSVTAKKVEGITISELLQTGAISWAETDFGGKKIKFDEGVDRKGPITIAVVASKKMGSADKPTLDEDVKEAQDNPSAKQANLVVLGDSDFANNTYFNFSGNGDFFLNTTSWLAEEESLISIRPKERKDSPIHLNSDMGAALFFTGTVLFPGVVVLIGVRKWWTRRRL</sequence>
<protein>
    <submittedName>
        <fullName evidence="4">Uncharacterized protein</fullName>
    </submittedName>
</protein>
<evidence type="ECO:0000313" key="4">
    <source>
        <dbReference type="EMBL" id="VAX32019.1"/>
    </source>
</evidence>
<dbReference type="PANTHER" id="PTHR12969">
    <property type="entry name" value="NGD5/OSM-6/IFT52"/>
    <property type="match status" value="1"/>
</dbReference>
<gene>
    <name evidence="4" type="ORF">MNBD_NITROSPINAE05-1085</name>
</gene>
<dbReference type="EMBL" id="UOGG01000182">
    <property type="protein sequence ID" value="VAX32019.1"/>
    <property type="molecule type" value="Genomic_DNA"/>
</dbReference>
<keyword evidence="1" id="KW-0472">Membrane</keyword>
<accession>A0A3B1CPH1</accession>
<evidence type="ECO:0000256" key="1">
    <source>
        <dbReference type="SAM" id="Phobius"/>
    </source>
</evidence>
<evidence type="ECO:0000259" key="3">
    <source>
        <dbReference type="Pfam" id="PF23357"/>
    </source>
</evidence>
<feature type="transmembrane region" description="Helical" evidence="1">
    <location>
        <begin position="12"/>
        <end position="33"/>
    </location>
</feature>
<feature type="domain" description="ABC-type uncharacterised transport system" evidence="2">
    <location>
        <begin position="152"/>
        <end position="406"/>
    </location>
</feature>
<dbReference type="InterPro" id="IPR039975">
    <property type="entry name" value="IFT52"/>
</dbReference>
<reference evidence="4" key="1">
    <citation type="submission" date="2018-06" db="EMBL/GenBank/DDBJ databases">
        <authorList>
            <person name="Zhirakovskaya E."/>
        </authorList>
    </citation>
    <scope>NUCLEOTIDE SEQUENCE</scope>
</reference>
<dbReference type="PANTHER" id="PTHR12969:SF7">
    <property type="entry name" value="INTRAFLAGELLAR TRANSPORT PROTEIN 52 HOMOLOG"/>
    <property type="match status" value="1"/>
</dbReference>
<dbReference type="Pfam" id="PF09822">
    <property type="entry name" value="ABC_transp_aux"/>
    <property type="match status" value="1"/>
</dbReference>
<dbReference type="InterPro" id="IPR029062">
    <property type="entry name" value="Class_I_gatase-like"/>
</dbReference>
<dbReference type="Gene3D" id="3.40.30.10">
    <property type="entry name" value="Glutaredoxin"/>
    <property type="match status" value="1"/>
</dbReference>
<feature type="domain" description="DUF7088" evidence="3">
    <location>
        <begin position="47"/>
        <end position="129"/>
    </location>
</feature>
<proteinExistence type="predicted"/>
<keyword evidence="1" id="KW-0812">Transmembrane</keyword>
<keyword evidence="1" id="KW-1133">Transmembrane helix</keyword>
<dbReference type="InterPro" id="IPR055396">
    <property type="entry name" value="DUF7088"/>
</dbReference>